<protein>
    <submittedName>
        <fullName evidence="3">Histidine kinase</fullName>
    </submittedName>
</protein>
<dbReference type="KEGG" id="mdb:OVN18_02455"/>
<keyword evidence="3" id="KW-0418">Kinase</keyword>
<feature type="transmembrane region" description="Helical" evidence="1">
    <location>
        <begin position="62"/>
        <end position="82"/>
    </location>
</feature>
<keyword evidence="3" id="KW-0808">Transferase</keyword>
<dbReference type="SUPFAM" id="SSF55874">
    <property type="entry name" value="ATPase domain of HSP90 chaperone/DNA topoisomerase II/histidine kinase"/>
    <property type="match status" value="1"/>
</dbReference>
<feature type="transmembrane region" description="Helical" evidence="1">
    <location>
        <begin position="118"/>
        <end position="135"/>
    </location>
</feature>
<feature type="transmembrane region" description="Helical" evidence="1">
    <location>
        <begin position="142"/>
        <end position="161"/>
    </location>
</feature>
<evidence type="ECO:0000256" key="1">
    <source>
        <dbReference type="SAM" id="Phobius"/>
    </source>
</evidence>
<name>A0A9E8MLW7_9MICO</name>
<keyword evidence="4" id="KW-1185">Reference proteome</keyword>
<dbReference type="InterPro" id="IPR036890">
    <property type="entry name" value="HATPase_C_sf"/>
</dbReference>
<feature type="domain" description="Histidine kinase/HSP90-like ATPase" evidence="2">
    <location>
        <begin position="312"/>
        <end position="405"/>
    </location>
</feature>
<evidence type="ECO:0000259" key="2">
    <source>
        <dbReference type="Pfam" id="PF02518"/>
    </source>
</evidence>
<keyword evidence="1" id="KW-0812">Transmembrane</keyword>
<dbReference type="RefSeq" id="WP_267781707.1">
    <property type="nucleotide sequence ID" value="NZ_CP113089.1"/>
</dbReference>
<feature type="transmembrane region" description="Helical" evidence="1">
    <location>
        <begin position="167"/>
        <end position="186"/>
    </location>
</feature>
<dbReference type="EMBL" id="CP113089">
    <property type="protein sequence ID" value="WAB81903.1"/>
    <property type="molecule type" value="Genomic_DNA"/>
</dbReference>
<dbReference type="Pfam" id="PF02518">
    <property type="entry name" value="HATPase_c"/>
    <property type="match status" value="1"/>
</dbReference>
<keyword evidence="1" id="KW-0472">Membrane</keyword>
<keyword evidence="1" id="KW-1133">Transmembrane helix</keyword>
<dbReference type="Gene3D" id="3.30.565.10">
    <property type="entry name" value="Histidine kinase-like ATPase, C-terminal domain"/>
    <property type="match status" value="1"/>
</dbReference>
<proteinExistence type="predicted"/>
<dbReference type="GO" id="GO:0016301">
    <property type="term" value="F:kinase activity"/>
    <property type="evidence" value="ECO:0007669"/>
    <property type="project" value="UniProtKB-KW"/>
</dbReference>
<feature type="transmembrane region" description="Helical" evidence="1">
    <location>
        <begin position="32"/>
        <end position="50"/>
    </location>
</feature>
<organism evidence="3 4">
    <name type="scientific">Microcella daejeonensis</name>
    <dbReference type="NCBI Taxonomy" id="2994971"/>
    <lineage>
        <taxon>Bacteria</taxon>
        <taxon>Bacillati</taxon>
        <taxon>Actinomycetota</taxon>
        <taxon>Actinomycetes</taxon>
        <taxon>Micrococcales</taxon>
        <taxon>Microbacteriaceae</taxon>
        <taxon>Microcella</taxon>
    </lineage>
</organism>
<dbReference type="Proteomes" id="UP001164706">
    <property type="component" value="Chromosome"/>
</dbReference>
<accession>A0A9E8MLW7</accession>
<evidence type="ECO:0000313" key="3">
    <source>
        <dbReference type="EMBL" id="WAB81903.1"/>
    </source>
</evidence>
<evidence type="ECO:0000313" key="4">
    <source>
        <dbReference type="Proteomes" id="UP001164706"/>
    </source>
</evidence>
<sequence length="420" mass="44547">MSPPEAAPAAFRTPSGVKLPRQPLSRKRVDTVLSRSVSGFGVVFALQALLTIPSQYALSQPLWSALAVGAVYGSILLAMLCSIVKRFVVGSHRVVAAVYVIALVTWPFFVIEPQTGNHWLYQLTTVATACAAVGLRVRGASLYLFIVPFIYGAIRAMPNGGGGPWELGLFDAVFAVILGGGVLVIVTMTRVAASSVDEAQGTALDRYSHAVRQHATEVERVQVDSIVHDSVLTTFLTAARAGSPAEKALAATMASNAMRHLEEAAQSTPDDGSTVRFRQVAERIVTAARELSVPISIRVRSLDTRIIPSGQAEALYSAAVQAMVNSVQHAGGPEVRRWLRVSGVQGGAIEIEIGDAGEGFDLAQVPGERLGVRRSIVERMANAGGAAEVRSAPGTGTVVHLHWPVVGMRAPMADSDEEER</sequence>
<dbReference type="AlphaFoldDB" id="A0A9E8MLW7"/>
<gene>
    <name evidence="3" type="ORF">OVN18_02455</name>
</gene>
<dbReference type="InterPro" id="IPR003594">
    <property type="entry name" value="HATPase_dom"/>
</dbReference>
<feature type="transmembrane region" description="Helical" evidence="1">
    <location>
        <begin position="94"/>
        <end position="112"/>
    </location>
</feature>
<reference evidence="3" key="1">
    <citation type="submission" date="2022-11" db="EMBL/GenBank/DDBJ databases">
        <title>Description of Microcella daejonensis nov. sp, isolated from riverside soil.</title>
        <authorList>
            <person name="Molina K.M."/>
            <person name="Kim S.B."/>
        </authorList>
    </citation>
    <scope>NUCLEOTIDE SEQUENCE</scope>
    <source>
        <strain evidence="3">MMS21-STM12</strain>
    </source>
</reference>